<dbReference type="Proteomes" id="UP000528286">
    <property type="component" value="Unassembled WGS sequence"/>
</dbReference>
<protein>
    <submittedName>
        <fullName evidence="2">3',5'-cyclic AMP phosphodiesterase CpdA</fullName>
    </submittedName>
</protein>
<evidence type="ECO:0000313" key="2">
    <source>
        <dbReference type="EMBL" id="MBB4063243.1"/>
    </source>
</evidence>
<evidence type="ECO:0000259" key="1">
    <source>
        <dbReference type="Pfam" id="PF00149"/>
    </source>
</evidence>
<keyword evidence="3" id="KW-1185">Reference proteome</keyword>
<organism evidence="2 3">
    <name type="scientific">Gellertiella hungarica</name>
    <dbReference type="NCBI Taxonomy" id="1572859"/>
    <lineage>
        <taxon>Bacteria</taxon>
        <taxon>Pseudomonadati</taxon>
        <taxon>Pseudomonadota</taxon>
        <taxon>Alphaproteobacteria</taxon>
        <taxon>Hyphomicrobiales</taxon>
        <taxon>Rhizobiaceae</taxon>
        <taxon>Gellertiella</taxon>
    </lineage>
</organism>
<dbReference type="AlphaFoldDB" id="A0A7W6J3K1"/>
<comment type="caution">
    <text evidence="2">The sequence shown here is derived from an EMBL/GenBank/DDBJ whole genome shotgun (WGS) entry which is preliminary data.</text>
</comment>
<dbReference type="GO" id="GO:0016787">
    <property type="term" value="F:hydrolase activity"/>
    <property type="evidence" value="ECO:0007669"/>
    <property type="project" value="InterPro"/>
</dbReference>
<dbReference type="Gene3D" id="3.60.21.10">
    <property type="match status" value="2"/>
</dbReference>
<dbReference type="EMBL" id="JACIEZ010000001">
    <property type="protein sequence ID" value="MBB4063243.1"/>
    <property type="molecule type" value="Genomic_DNA"/>
</dbReference>
<dbReference type="Pfam" id="PF00149">
    <property type="entry name" value="Metallophos"/>
    <property type="match status" value="1"/>
</dbReference>
<evidence type="ECO:0000313" key="3">
    <source>
        <dbReference type="Proteomes" id="UP000528286"/>
    </source>
</evidence>
<accession>A0A7W6J3K1</accession>
<gene>
    <name evidence="2" type="ORF">GGR23_000404</name>
</gene>
<dbReference type="InterPro" id="IPR029052">
    <property type="entry name" value="Metallo-depent_PP-like"/>
</dbReference>
<reference evidence="2 3" key="1">
    <citation type="submission" date="2020-08" db="EMBL/GenBank/DDBJ databases">
        <title>Genomic Encyclopedia of Type Strains, Phase IV (KMG-IV): sequencing the most valuable type-strain genomes for metagenomic binning, comparative biology and taxonomic classification.</title>
        <authorList>
            <person name="Goeker M."/>
        </authorList>
    </citation>
    <scope>NUCLEOTIDE SEQUENCE [LARGE SCALE GENOMIC DNA]</scope>
    <source>
        <strain evidence="2 3">DSM 29853</strain>
    </source>
</reference>
<sequence>MSLADAYRFAVIADAHFHDPQADFGFAGVDVGGHGLCLRLPGDVARAPRIYNEAGAAFRHALAMAAGEGIRDVVLLGDYSDDGQAATMEALSACLREMRERYGMRFFALPGNHDVFGDRGRHRRKRYARADGHVVLVTSDPAFTDPRVPDRLVTPRMYCGGSPSNLPGDCGFFGVPDALHWETPFGTDPDPAARTYPLLDGEGREIRRLMDASYLVEPVPGVWLAMVDANVFAPDPEGDDGLADSTAAGWNAVLRIKPFLVDWLRDVADRAGRRGKRLLVFSHYPVLETLNGTMAAERAMMGENAFHRRMPGPAVADRLGDAGVRVHFSGHVHVDDVARSAGEGTSGPRPQLVNIAVPALVAFPAAFKSVTVTEGRVHVQDRPLEGMPLPADILAASRRLAAVTGADTGGMLKAADYGAFIDRHLEHVTARRFLKREWPEDLASLFRRACLADLLQGAGLAVSLPAAVSDLPALAFLADWYRLRAGGAQAARWIAPERLEAYRQIGKLPRTEEVSDRRLALLFETLSAHLSAMADGTLRIDLATGEILP</sequence>
<name>A0A7W6J3K1_9HYPH</name>
<dbReference type="RefSeq" id="WP_183364441.1">
    <property type="nucleotide sequence ID" value="NZ_JACIEZ010000001.1"/>
</dbReference>
<proteinExistence type="predicted"/>
<dbReference type="InterPro" id="IPR004843">
    <property type="entry name" value="Calcineurin-like_PHP"/>
</dbReference>
<feature type="domain" description="Calcineurin-like phosphoesterase" evidence="1">
    <location>
        <begin position="8"/>
        <end position="129"/>
    </location>
</feature>
<dbReference type="SUPFAM" id="SSF56300">
    <property type="entry name" value="Metallo-dependent phosphatases"/>
    <property type="match status" value="1"/>
</dbReference>